<protein>
    <submittedName>
        <fullName evidence="1">Adenosylcobinamide amidohydrolase</fullName>
    </submittedName>
</protein>
<evidence type="ECO:0000313" key="2">
    <source>
        <dbReference type="Proteomes" id="UP001597180"/>
    </source>
</evidence>
<dbReference type="Proteomes" id="UP001597180">
    <property type="component" value="Unassembled WGS sequence"/>
</dbReference>
<gene>
    <name evidence="1" type="ORF">ACFQ4B_03140</name>
</gene>
<keyword evidence="2" id="KW-1185">Reference proteome</keyword>
<name>A0ABW3UGS2_9BACL</name>
<sequence>MTGFASNHPITPSISNLRYYEAEDGLNSYFMIESIEPLRTLNSSMWGEGCGWHSRLMNRQVDRSYSSSDPLSEMHQFMRMRSIGIEETAALLTAARVQDRGYSQESGDKGLKVCTWATVGLSNKARAGFLRDMHELFPGTINLIVVIDGILTDAAMVNAVITATEAKAAALQDADIRLADCREIATGTTTDAVIIAATQKGASYRYAGTATQLGYGIGRTVYEAMAYSIQRYKAWELSQQK</sequence>
<dbReference type="EMBL" id="JBHTLU010000007">
    <property type="protein sequence ID" value="MFD1219106.1"/>
    <property type="molecule type" value="Genomic_DNA"/>
</dbReference>
<reference evidence="2" key="1">
    <citation type="journal article" date="2019" name="Int. J. Syst. Evol. Microbiol.">
        <title>The Global Catalogue of Microorganisms (GCM) 10K type strain sequencing project: providing services to taxonomists for standard genome sequencing and annotation.</title>
        <authorList>
            <consortium name="The Broad Institute Genomics Platform"/>
            <consortium name="The Broad Institute Genome Sequencing Center for Infectious Disease"/>
            <person name="Wu L."/>
            <person name="Ma J."/>
        </authorList>
    </citation>
    <scope>NUCLEOTIDE SEQUENCE [LARGE SCALE GENOMIC DNA]</scope>
    <source>
        <strain evidence="2">CCUG 53270</strain>
    </source>
</reference>
<proteinExistence type="predicted"/>
<dbReference type="Pfam" id="PF01955">
    <property type="entry name" value="CbiZ"/>
    <property type="match status" value="1"/>
</dbReference>
<dbReference type="InterPro" id="IPR002808">
    <property type="entry name" value="AdoCbi_amidolase"/>
</dbReference>
<dbReference type="InterPro" id="IPR052209">
    <property type="entry name" value="CbiZ"/>
</dbReference>
<dbReference type="PANTHER" id="PTHR35336">
    <property type="entry name" value="ADENOSYLCOBINAMIDE AMIDOHYDROLASE"/>
    <property type="match status" value="1"/>
</dbReference>
<accession>A0ABW3UGS2</accession>
<dbReference type="PANTHER" id="PTHR35336:SF5">
    <property type="entry name" value="ADENOSYLCOBINAMIDE AMIDOHYDROLASE"/>
    <property type="match status" value="1"/>
</dbReference>
<dbReference type="RefSeq" id="WP_345591495.1">
    <property type="nucleotide sequence ID" value="NZ_BAABJG010000027.1"/>
</dbReference>
<organism evidence="1 2">
    <name type="scientific">Paenibacillus vulneris</name>
    <dbReference type="NCBI Taxonomy" id="1133364"/>
    <lineage>
        <taxon>Bacteria</taxon>
        <taxon>Bacillati</taxon>
        <taxon>Bacillota</taxon>
        <taxon>Bacilli</taxon>
        <taxon>Bacillales</taxon>
        <taxon>Paenibacillaceae</taxon>
        <taxon>Paenibacillus</taxon>
    </lineage>
</organism>
<evidence type="ECO:0000313" key="1">
    <source>
        <dbReference type="EMBL" id="MFD1219106.1"/>
    </source>
</evidence>
<comment type="caution">
    <text evidence="1">The sequence shown here is derived from an EMBL/GenBank/DDBJ whole genome shotgun (WGS) entry which is preliminary data.</text>
</comment>